<feature type="region of interest" description="Disordered" evidence="1">
    <location>
        <begin position="1"/>
        <end position="46"/>
    </location>
</feature>
<evidence type="ECO:0000313" key="2">
    <source>
        <dbReference type="EMBL" id="ADB15021.1"/>
    </source>
</evidence>
<dbReference type="eggNOG" id="COG4256">
    <property type="taxonomic scope" value="Bacteria"/>
</dbReference>
<dbReference type="HOGENOM" id="CLU_2570846_0_0_0"/>
<evidence type="ECO:0000256" key="1">
    <source>
        <dbReference type="SAM" id="MobiDB-lite"/>
    </source>
</evidence>
<evidence type="ECO:0000313" key="3">
    <source>
        <dbReference type="Proteomes" id="UP000001887"/>
    </source>
</evidence>
<gene>
    <name evidence="2" type="ordered locus">Psta_0331</name>
</gene>
<dbReference type="Gene3D" id="2.10.70.10">
    <property type="entry name" value="Complement Module, domain 1"/>
    <property type="match status" value="1"/>
</dbReference>
<protein>
    <recommendedName>
        <fullName evidence="4">Hemin uptake protein hemP</fullName>
    </recommendedName>
</protein>
<feature type="compositionally biased region" description="Low complexity" evidence="1">
    <location>
        <begin position="1"/>
        <end position="23"/>
    </location>
</feature>
<dbReference type="InterPro" id="IPR019600">
    <property type="entry name" value="Hemin_uptake_protein_HemP"/>
</dbReference>
<dbReference type="KEGG" id="psl:Psta_0331"/>
<accession>D2R2B2</accession>
<dbReference type="OrthoDB" id="290460at2"/>
<reference evidence="2 3" key="1">
    <citation type="journal article" date="2009" name="Stand. Genomic Sci.">
        <title>Complete genome sequence of Pirellula staleyi type strain (ATCC 27377).</title>
        <authorList>
            <person name="Clum A."/>
            <person name="Tindall B.J."/>
            <person name="Sikorski J."/>
            <person name="Ivanova N."/>
            <person name="Mavrommatis K."/>
            <person name="Lucas S."/>
            <person name="Glavina del Rio T."/>
            <person name="Nolan M."/>
            <person name="Chen F."/>
            <person name="Tice H."/>
            <person name="Pitluck S."/>
            <person name="Cheng J.F."/>
            <person name="Chertkov O."/>
            <person name="Brettin T."/>
            <person name="Han C."/>
            <person name="Detter J.C."/>
            <person name="Kuske C."/>
            <person name="Bruce D."/>
            <person name="Goodwin L."/>
            <person name="Ovchinikova G."/>
            <person name="Pati A."/>
            <person name="Mikhailova N."/>
            <person name="Chen A."/>
            <person name="Palaniappan K."/>
            <person name="Land M."/>
            <person name="Hauser L."/>
            <person name="Chang Y.J."/>
            <person name="Jeffries C.D."/>
            <person name="Chain P."/>
            <person name="Rohde M."/>
            <person name="Goker M."/>
            <person name="Bristow J."/>
            <person name="Eisen J.A."/>
            <person name="Markowitz V."/>
            <person name="Hugenholtz P."/>
            <person name="Kyrpides N.C."/>
            <person name="Klenk H.P."/>
            <person name="Lapidus A."/>
        </authorList>
    </citation>
    <scope>NUCLEOTIDE SEQUENCE [LARGE SCALE GENOMIC DNA]</scope>
    <source>
        <strain evidence="3">ATCC 27377 / DSM 6068 / ICPB 4128</strain>
    </source>
</reference>
<organism evidence="2 3">
    <name type="scientific">Pirellula staleyi (strain ATCC 27377 / DSM 6068 / ICPB 4128)</name>
    <name type="common">Pirella staleyi</name>
    <dbReference type="NCBI Taxonomy" id="530564"/>
    <lineage>
        <taxon>Bacteria</taxon>
        <taxon>Pseudomonadati</taxon>
        <taxon>Planctomycetota</taxon>
        <taxon>Planctomycetia</taxon>
        <taxon>Pirellulales</taxon>
        <taxon>Pirellulaceae</taxon>
        <taxon>Pirellula</taxon>
    </lineage>
</organism>
<evidence type="ECO:0008006" key="4">
    <source>
        <dbReference type="Google" id="ProtNLM"/>
    </source>
</evidence>
<proteinExistence type="predicted"/>
<name>D2R2B2_PIRSD</name>
<dbReference type="Proteomes" id="UP000001887">
    <property type="component" value="Chromosome"/>
</dbReference>
<dbReference type="AlphaFoldDB" id="D2R2B2"/>
<keyword evidence="3" id="KW-1185">Reference proteome</keyword>
<dbReference type="Pfam" id="PF10636">
    <property type="entry name" value="hemP"/>
    <property type="match status" value="1"/>
</dbReference>
<sequence>MTEQAARNSAVPAAASRPAVAPSGESTSSEVVSADSKAELSTRESWTSEEILGSRVEVQIIHGGEVYRLRRTRQDKLILYK</sequence>
<dbReference type="EMBL" id="CP001848">
    <property type="protein sequence ID" value="ADB15021.1"/>
    <property type="molecule type" value="Genomic_DNA"/>
</dbReference>